<dbReference type="OrthoDB" id="5424462at2759"/>
<gene>
    <name evidence="2" type="ORF">PV10_00191</name>
</gene>
<dbReference type="RefSeq" id="XP_016227883.1">
    <property type="nucleotide sequence ID" value="XM_016364234.1"/>
</dbReference>
<sequence length="240" mass="25911">MLALLPSSNKEQLCPTDSPTILLLYITHIPLTSPDWCSVLTTSSIHAYSANHDPPNYLIPPFQFPTMSTISSSSSRKYSIVEPHPSVPSTQYFSTGRGGAGNRVRAPVEVTRGSDASGPASRVALTQSQTSRKSFTTGRGGAGNVHRSSERAIFSFDEELERQLTQERRAAPVYHVGRGGAGNVSVSGSSPSPAASRHFDDERRRSVDSRGSFASTASSESGADYLNRNLKRGIKKMWGH</sequence>
<feature type="region of interest" description="Disordered" evidence="1">
    <location>
        <begin position="111"/>
        <end position="149"/>
    </location>
</feature>
<evidence type="ECO:0000256" key="1">
    <source>
        <dbReference type="SAM" id="MobiDB-lite"/>
    </source>
</evidence>
<keyword evidence="3" id="KW-1185">Reference proteome</keyword>
<feature type="compositionally biased region" description="Polar residues" evidence="1">
    <location>
        <begin position="212"/>
        <end position="221"/>
    </location>
</feature>
<dbReference type="PANTHER" id="PTHR34693:SF2">
    <property type="entry name" value="DUF3602 DOMAIN-CONTAINING PROTEIN"/>
    <property type="match status" value="1"/>
</dbReference>
<proteinExistence type="predicted"/>
<feature type="region of interest" description="Disordered" evidence="1">
    <location>
        <begin position="172"/>
        <end position="221"/>
    </location>
</feature>
<dbReference type="PANTHER" id="PTHR34693">
    <property type="entry name" value="PROTEIN PAR32"/>
    <property type="match status" value="1"/>
</dbReference>
<feature type="compositionally biased region" description="Polar residues" evidence="1">
    <location>
        <begin position="124"/>
        <end position="137"/>
    </location>
</feature>
<dbReference type="EMBL" id="KN847520">
    <property type="protein sequence ID" value="KIV96309.1"/>
    <property type="molecule type" value="Genomic_DNA"/>
</dbReference>
<organism evidence="2 3">
    <name type="scientific">Exophiala mesophila</name>
    <name type="common">Black yeast-like fungus</name>
    <dbReference type="NCBI Taxonomy" id="212818"/>
    <lineage>
        <taxon>Eukaryota</taxon>
        <taxon>Fungi</taxon>
        <taxon>Dikarya</taxon>
        <taxon>Ascomycota</taxon>
        <taxon>Pezizomycotina</taxon>
        <taxon>Eurotiomycetes</taxon>
        <taxon>Chaetothyriomycetidae</taxon>
        <taxon>Chaetothyriales</taxon>
        <taxon>Herpotrichiellaceae</taxon>
        <taxon>Exophiala</taxon>
    </lineage>
</organism>
<evidence type="ECO:0000313" key="3">
    <source>
        <dbReference type="Proteomes" id="UP000054302"/>
    </source>
</evidence>
<dbReference type="HOGENOM" id="CLU_101051_0_1_1"/>
<reference evidence="2 3" key="1">
    <citation type="submission" date="2015-01" db="EMBL/GenBank/DDBJ databases">
        <title>The Genome Sequence of Exophiala mesophila CBS40295.</title>
        <authorList>
            <consortium name="The Broad Institute Genomics Platform"/>
            <person name="Cuomo C."/>
            <person name="de Hoog S."/>
            <person name="Gorbushina A."/>
            <person name="Stielow B."/>
            <person name="Teixiera M."/>
            <person name="Abouelleil A."/>
            <person name="Chapman S.B."/>
            <person name="Priest M."/>
            <person name="Young S.K."/>
            <person name="Wortman J."/>
            <person name="Nusbaum C."/>
            <person name="Birren B."/>
        </authorList>
    </citation>
    <scope>NUCLEOTIDE SEQUENCE [LARGE SCALE GENOMIC DNA]</scope>
    <source>
        <strain evidence="2 3">CBS 40295</strain>
    </source>
</reference>
<dbReference type="Proteomes" id="UP000054302">
    <property type="component" value="Unassembled WGS sequence"/>
</dbReference>
<dbReference type="VEuPathDB" id="FungiDB:PV10_00191"/>
<accession>A0A0D1ZQP8</accession>
<protein>
    <submittedName>
        <fullName evidence="2">Uncharacterized protein</fullName>
    </submittedName>
</protein>
<dbReference type="GeneID" id="27318036"/>
<dbReference type="InterPro" id="IPR053203">
    <property type="entry name" value="Cisplatin_resist-associated"/>
</dbReference>
<feature type="compositionally biased region" description="Low complexity" evidence="1">
    <location>
        <begin position="183"/>
        <end position="196"/>
    </location>
</feature>
<dbReference type="AlphaFoldDB" id="A0A0D1ZQP8"/>
<name>A0A0D1ZQP8_EXOME</name>
<dbReference type="Pfam" id="PF12223">
    <property type="entry name" value="DUF3602"/>
    <property type="match status" value="1"/>
</dbReference>
<feature type="compositionally biased region" description="Basic and acidic residues" evidence="1">
    <location>
        <begin position="197"/>
        <end position="208"/>
    </location>
</feature>
<dbReference type="InterPro" id="IPR022024">
    <property type="entry name" value="DUF3602"/>
</dbReference>
<evidence type="ECO:0000313" key="2">
    <source>
        <dbReference type="EMBL" id="KIV96309.1"/>
    </source>
</evidence>